<evidence type="ECO:0000313" key="2">
    <source>
        <dbReference type="EMBL" id="UUY48533.1"/>
    </source>
</evidence>
<keyword evidence="1" id="KW-0812">Transmembrane</keyword>
<dbReference type="GeneID" id="95574930"/>
<dbReference type="EMBL" id="CP102514">
    <property type="protein sequence ID" value="UUY48533.1"/>
    <property type="molecule type" value="Genomic_DNA"/>
</dbReference>
<keyword evidence="1" id="KW-1133">Transmembrane helix</keyword>
<reference evidence="2" key="1">
    <citation type="submission" date="2022-08" db="EMBL/GenBank/DDBJ databases">
        <authorList>
            <person name="Tian L."/>
        </authorList>
    </citation>
    <scope>NUCLEOTIDE SEQUENCE</scope>
    <source>
        <strain evidence="2">CM253</strain>
    </source>
</reference>
<keyword evidence="1" id="KW-0472">Membrane</keyword>
<dbReference type="RefSeq" id="WP_257856039.1">
    <property type="nucleotide sequence ID" value="NZ_CP102514.1"/>
</dbReference>
<dbReference type="Proteomes" id="UP001057738">
    <property type="component" value="Chromosome"/>
</dbReference>
<feature type="transmembrane region" description="Helical" evidence="1">
    <location>
        <begin position="114"/>
        <end position="132"/>
    </location>
</feature>
<sequence length="133" mass="13708">MDEVVRRKVSRVPWRLAVTAAAVTAAATAWSATVGTGDVLPRVYLAVLAVVALPLLARHAPTAFTRVCLLAGMVLLWVSLIGAAFGLGPVVAAALLLLAASVADRDNPPTGCSVALAAALPPVFFLLAFLFAY</sequence>
<proteinExistence type="predicted"/>
<evidence type="ECO:0000256" key="1">
    <source>
        <dbReference type="SAM" id="Phobius"/>
    </source>
</evidence>
<protein>
    <submittedName>
        <fullName evidence="2">Uncharacterized protein</fullName>
    </submittedName>
</protein>
<evidence type="ECO:0000313" key="3">
    <source>
        <dbReference type="Proteomes" id="UP001057738"/>
    </source>
</evidence>
<accession>A0ABY5PY15</accession>
<feature type="transmembrane region" description="Helical" evidence="1">
    <location>
        <begin position="69"/>
        <end position="102"/>
    </location>
</feature>
<keyword evidence="3" id="KW-1185">Reference proteome</keyword>
<gene>
    <name evidence="2" type="ORF">NRK68_15730</name>
</gene>
<feature type="transmembrane region" description="Helical" evidence="1">
    <location>
        <begin position="41"/>
        <end position="57"/>
    </location>
</feature>
<name>A0ABY5PY15_9ACTN</name>
<organism evidence="2 3">
    <name type="scientific">Streptomyces yangpuensis</name>
    <dbReference type="NCBI Taxonomy" id="1648182"/>
    <lineage>
        <taxon>Bacteria</taxon>
        <taxon>Bacillati</taxon>
        <taxon>Actinomycetota</taxon>
        <taxon>Actinomycetes</taxon>
        <taxon>Kitasatosporales</taxon>
        <taxon>Streptomycetaceae</taxon>
        <taxon>Streptomyces</taxon>
    </lineage>
</organism>